<dbReference type="EMBL" id="JAPQKI010000004">
    <property type="protein sequence ID" value="KAJ5102903.1"/>
    <property type="molecule type" value="Genomic_DNA"/>
</dbReference>
<organism evidence="1 2">
    <name type="scientific">Penicillium argentinense</name>
    <dbReference type="NCBI Taxonomy" id="1131581"/>
    <lineage>
        <taxon>Eukaryota</taxon>
        <taxon>Fungi</taxon>
        <taxon>Dikarya</taxon>
        <taxon>Ascomycota</taxon>
        <taxon>Pezizomycotina</taxon>
        <taxon>Eurotiomycetes</taxon>
        <taxon>Eurotiomycetidae</taxon>
        <taxon>Eurotiales</taxon>
        <taxon>Aspergillaceae</taxon>
        <taxon>Penicillium</taxon>
    </lineage>
</organism>
<gene>
    <name evidence="1" type="ORF">N7532_003432</name>
</gene>
<dbReference type="GeneID" id="81354905"/>
<dbReference type="Proteomes" id="UP001149074">
    <property type="component" value="Unassembled WGS sequence"/>
</dbReference>
<evidence type="ECO:0000313" key="2">
    <source>
        <dbReference type="Proteomes" id="UP001149074"/>
    </source>
</evidence>
<sequence length="522" mass="58099">MDHADEPLVDEILSVLKDRDILEKRDFIASALGDPATGPQSVEWVSKHLRPDYLLSREELTLYNKLESTGSLSPILRDPDFNATRPFLEDDIRTAIQTLEASTVAIQKQSDTLSQQCETLKKQFRRQESVDQDRARDIARLRKKHEAGRQNTAIAANELSDELEASFRGATEKAGAENKRILSALSVQLRQDDKALGHMESLMSGIKSSNNNASTVKRTADLSSVLADYVAEEIHYRLDRLYLEAIEAGKSSSYQAAVESETIAALEEELGSLFPEIEVLAEMSTRQEYQEPILREIQNEHGQLRVTSHQNMEKVLDTMVDMTLSKQELTKQLVEWGSTSELLEQLASLYQAETATPLVPQPSARRESLRRRSLQPGMVLSAARNSASMPDQPALENLLRRIGVSSESVLRPWQEGGGAQGLHEKRIQMAETLRDLGAAVDSPLVGQLAVSDHAAQLLESSLHANSSFETSLPDPGQRKALSDLEGELASLQKGVQGINLEVLHQRDRCQARLLERWGRNRA</sequence>
<reference evidence="1" key="1">
    <citation type="submission" date="2022-11" db="EMBL/GenBank/DDBJ databases">
        <authorList>
            <person name="Petersen C."/>
        </authorList>
    </citation>
    <scope>NUCLEOTIDE SEQUENCE</scope>
    <source>
        <strain evidence="1">IBT 30761</strain>
    </source>
</reference>
<protein>
    <submittedName>
        <fullName evidence="1">Uncharacterized protein</fullName>
    </submittedName>
</protein>
<evidence type="ECO:0000313" key="1">
    <source>
        <dbReference type="EMBL" id="KAJ5102903.1"/>
    </source>
</evidence>
<keyword evidence="2" id="KW-1185">Reference proteome</keyword>
<proteinExistence type="predicted"/>
<dbReference type="OrthoDB" id="5314201at2759"/>
<accession>A0A9W9FMK6</accession>
<dbReference type="AlphaFoldDB" id="A0A9W9FMK6"/>
<reference evidence="1" key="2">
    <citation type="journal article" date="2023" name="IMA Fungus">
        <title>Comparative genomic study of the Penicillium genus elucidates a diverse pangenome and 15 lateral gene transfer events.</title>
        <authorList>
            <person name="Petersen C."/>
            <person name="Sorensen T."/>
            <person name="Nielsen M.R."/>
            <person name="Sondergaard T.E."/>
            <person name="Sorensen J.L."/>
            <person name="Fitzpatrick D.A."/>
            <person name="Frisvad J.C."/>
            <person name="Nielsen K.L."/>
        </authorList>
    </citation>
    <scope>NUCLEOTIDE SEQUENCE</scope>
    <source>
        <strain evidence="1">IBT 30761</strain>
    </source>
</reference>
<dbReference type="RefSeq" id="XP_056476283.1">
    <property type="nucleotide sequence ID" value="XM_056615926.1"/>
</dbReference>
<comment type="caution">
    <text evidence="1">The sequence shown here is derived from an EMBL/GenBank/DDBJ whole genome shotgun (WGS) entry which is preliminary data.</text>
</comment>
<name>A0A9W9FMK6_9EURO</name>